<proteinExistence type="inferred from homology"/>
<evidence type="ECO:0000256" key="1">
    <source>
        <dbReference type="ARBA" id="ARBA00004123"/>
    </source>
</evidence>
<dbReference type="Pfam" id="PF05920">
    <property type="entry name" value="Homeobox_KN"/>
    <property type="match status" value="1"/>
</dbReference>
<evidence type="ECO:0000256" key="9">
    <source>
        <dbReference type="SAM" id="MobiDB-lite"/>
    </source>
</evidence>
<dbReference type="SMART" id="SM00389">
    <property type="entry name" value="HOX"/>
    <property type="match status" value="1"/>
</dbReference>
<keyword evidence="4 8" id="KW-0238">DNA-binding</keyword>
<dbReference type="SMART" id="SM00574">
    <property type="entry name" value="POX"/>
    <property type="match status" value="1"/>
</dbReference>
<dbReference type="InterPro" id="IPR006563">
    <property type="entry name" value="POX_dom"/>
</dbReference>
<keyword evidence="5 8" id="KW-0371">Homeobox</keyword>
<dbReference type="Pfam" id="PF07526">
    <property type="entry name" value="POX"/>
    <property type="match status" value="1"/>
</dbReference>
<name>A0ABU6VAE9_9FABA</name>
<dbReference type="Gene3D" id="1.10.10.60">
    <property type="entry name" value="Homeodomain-like"/>
    <property type="match status" value="1"/>
</dbReference>
<feature type="domain" description="Homeobox" evidence="10">
    <location>
        <begin position="280"/>
        <end position="343"/>
    </location>
</feature>
<keyword evidence="6" id="KW-0804">Transcription</keyword>
<evidence type="ECO:0000256" key="3">
    <source>
        <dbReference type="ARBA" id="ARBA00023015"/>
    </source>
</evidence>
<keyword evidence="12" id="KW-1185">Reference proteome</keyword>
<evidence type="ECO:0000256" key="7">
    <source>
        <dbReference type="ARBA" id="ARBA00023242"/>
    </source>
</evidence>
<reference evidence="11 12" key="1">
    <citation type="journal article" date="2023" name="Plants (Basel)">
        <title>Bridging the Gap: Combining Genomics and Transcriptomics Approaches to Understand Stylosanthes scabra, an Orphan Legume from the Brazilian Caatinga.</title>
        <authorList>
            <person name="Ferreira-Neto J.R.C."/>
            <person name="da Silva M.D."/>
            <person name="Binneck E."/>
            <person name="de Melo N.F."/>
            <person name="da Silva R.H."/>
            <person name="de Melo A.L.T.M."/>
            <person name="Pandolfi V."/>
            <person name="Bustamante F.O."/>
            <person name="Brasileiro-Vidal A.C."/>
            <person name="Benko-Iseppon A.M."/>
        </authorList>
    </citation>
    <scope>NUCLEOTIDE SEQUENCE [LARGE SCALE GENOMIC DNA]</scope>
    <source>
        <tissue evidence="11">Leaves</tissue>
    </source>
</reference>
<evidence type="ECO:0000256" key="8">
    <source>
        <dbReference type="PROSITE-ProRule" id="PRU00108"/>
    </source>
</evidence>
<dbReference type="PROSITE" id="PS50071">
    <property type="entry name" value="HOMEOBOX_2"/>
    <property type="match status" value="1"/>
</dbReference>
<dbReference type="InterPro" id="IPR001356">
    <property type="entry name" value="HD"/>
</dbReference>
<feature type="DNA-binding region" description="Homeobox" evidence="8">
    <location>
        <begin position="282"/>
        <end position="344"/>
    </location>
</feature>
<comment type="subcellular location">
    <subcellularLocation>
        <location evidence="1 8">Nucleus</location>
    </subcellularLocation>
</comment>
<sequence>MEENFESSHVPQQSRRNKLREMVQTQKQQPPPPQPFPPSFHQASIAQPFETNPISSTLNSKPPHYHSFLAKSSSQLEHYPATASLHNLLLPPHLVDHNHHVSQETCSDIKNIGAVVVPFTGYASILKRSRFLKPAQQILEDMCGSVLVPPPRLNGSGDDHEEDYPIIGTNARDGIQHHCRDSVLGCMLDEVYKKYILYCQQMQSVVSSFQKVAGLGNATPYISFGIKSISKHFGCLKHAIYDQLQFTMKNTTSHPASNNVLEKESLNHITFEKGLKNSVQPVLRSQRGLPDHAVALLRKWLFEHFLHPYPTDSEKDTLAQETGLSRCQVSNWFINARVRIWKPMVEEMHMNGEQESKVNHNAKEPTIFPLTTVTKPM</sequence>
<feature type="region of interest" description="Disordered" evidence="9">
    <location>
        <begin position="1"/>
        <end position="42"/>
    </location>
</feature>
<dbReference type="InterPro" id="IPR009057">
    <property type="entry name" value="Homeodomain-like_sf"/>
</dbReference>
<evidence type="ECO:0000256" key="2">
    <source>
        <dbReference type="ARBA" id="ARBA00006454"/>
    </source>
</evidence>
<accession>A0ABU6VAE9</accession>
<keyword evidence="3" id="KW-0805">Transcription regulation</keyword>
<evidence type="ECO:0000256" key="5">
    <source>
        <dbReference type="ARBA" id="ARBA00023155"/>
    </source>
</evidence>
<comment type="similarity">
    <text evidence="2">Belongs to the TALE/BELL homeobox family.</text>
</comment>
<organism evidence="11 12">
    <name type="scientific">Stylosanthes scabra</name>
    <dbReference type="NCBI Taxonomy" id="79078"/>
    <lineage>
        <taxon>Eukaryota</taxon>
        <taxon>Viridiplantae</taxon>
        <taxon>Streptophyta</taxon>
        <taxon>Embryophyta</taxon>
        <taxon>Tracheophyta</taxon>
        <taxon>Spermatophyta</taxon>
        <taxon>Magnoliopsida</taxon>
        <taxon>eudicotyledons</taxon>
        <taxon>Gunneridae</taxon>
        <taxon>Pentapetalae</taxon>
        <taxon>rosids</taxon>
        <taxon>fabids</taxon>
        <taxon>Fabales</taxon>
        <taxon>Fabaceae</taxon>
        <taxon>Papilionoideae</taxon>
        <taxon>50 kb inversion clade</taxon>
        <taxon>dalbergioids sensu lato</taxon>
        <taxon>Dalbergieae</taxon>
        <taxon>Pterocarpus clade</taxon>
        <taxon>Stylosanthes</taxon>
    </lineage>
</organism>
<feature type="compositionally biased region" description="Pro residues" evidence="9">
    <location>
        <begin position="29"/>
        <end position="38"/>
    </location>
</feature>
<evidence type="ECO:0000256" key="4">
    <source>
        <dbReference type="ARBA" id="ARBA00023125"/>
    </source>
</evidence>
<dbReference type="CDD" id="cd00086">
    <property type="entry name" value="homeodomain"/>
    <property type="match status" value="1"/>
</dbReference>
<dbReference type="InterPro" id="IPR050224">
    <property type="entry name" value="TALE_homeobox"/>
</dbReference>
<dbReference type="PANTHER" id="PTHR11850">
    <property type="entry name" value="HOMEOBOX PROTEIN TRANSCRIPTION FACTORS"/>
    <property type="match status" value="1"/>
</dbReference>
<dbReference type="EMBL" id="JASCZI010151105">
    <property type="protein sequence ID" value="MED6169445.1"/>
    <property type="molecule type" value="Genomic_DNA"/>
</dbReference>
<evidence type="ECO:0000313" key="12">
    <source>
        <dbReference type="Proteomes" id="UP001341840"/>
    </source>
</evidence>
<comment type="caution">
    <text evidence="11">The sequence shown here is derived from an EMBL/GenBank/DDBJ whole genome shotgun (WGS) entry which is preliminary data.</text>
</comment>
<evidence type="ECO:0000256" key="6">
    <source>
        <dbReference type="ARBA" id="ARBA00023163"/>
    </source>
</evidence>
<dbReference type="SUPFAM" id="SSF46689">
    <property type="entry name" value="Homeodomain-like"/>
    <property type="match status" value="1"/>
</dbReference>
<dbReference type="InterPro" id="IPR008422">
    <property type="entry name" value="KN_HD"/>
</dbReference>
<dbReference type="Proteomes" id="UP001341840">
    <property type="component" value="Unassembled WGS sequence"/>
</dbReference>
<evidence type="ECO:0000313" key="11">
    <source>
        <dbReference type="EMBL" id="MED6169445.1"/>
    </source>
</evidence>
<protein>
    <recommendedName>
        <fullName evidence="10">Homeobox domain-containing protein</fullName>
    </recommendedName>
</protein>
<gene>
    <name evidence="11" type="ORF">PIB30_021436</name>
</gene>
<keyword evidence="7 8" id="KW-0539">Nucleus</keyword>
<evidence type="ECO:0000259" key="10">
    <source>
        <dbReference type="PROSITE" id="PS50071"/>
    </source>
</evidence>